<sequence>MFGFFERSWDPAAKHCYVTGGSQGLGLALALDLVKRGAHVSIIARNQARLDAALEVLEEARLDKTQQIHAYSFSLATFEESKAALDAACAVHGGRVPDALFFCAGASTPRFFVETSPEQLEQTFVDGYWVQAWSALAAAKMLAKQRAKGVKIVFVASTLAYMSFVGYSSYAPAKTALRALADSLRSELMLYDADVHLFCPPTMRTAGYERENLTKPAITLAIEETDEGISPEDGARAILSGIRSGQAHIAADFLTHLFRASTRGSTPYNNPIVDAVLGCIAWIAVPVWRRSVDARVRKHREDHERYLQTQGFYDAD</sequence>
<dbReference type="AlphaFoldDB" id="A0A165L1M6"/>
<dbReference type="STRING" id="1314781.A0A165L1M6"/>
<dbReference type="Pfam" id="PF00106">
    <property type="entry name" value="adh_short"/>
    <property type="match status" value="1"/>
</dbReference>
<protein>
    <submittedName>
        <fullName evidence="2">Oxidoreductase</fullName>
    </submittedName>
</protein>
<keyword evidence="3" id="KW-1185">Reference proteome</keyword>
<name>A0A165L1M6_EXIGL</name>
<dbReference type="OrthoDB" id="10267115at2759"/>
<dbReference type="GO" id="GO:0047560">
    <property type="term" value="F:3-dehydrosphinganine reductase activity"/>
    <property type="evidence" value="ECO:0007669"/>
    <property type="project" value="TreeGrafter"/>
</dbReference>
<feature type="domain" description="Ketoreductase" evidence="1">
    <location>
        <begin position="14"/>
        <end position="196"/>
    </location>
</feature>
<dbReference type="SUPFAM" id="SSF51735">
    <property type="entry name" value="NAD(P)-binding Rossmann-fold domains"/>
    <property type="match status" value="1"/>
</dbReference>
<dbReference type="Gene3D" id="3.40.50.720">
    <property type="entry name" value="NAD(P)-binding Rossmann-like Domain"/>
    <property type="match status" value="1"/>
</dbReference>
<dbReference type="FunCoup" id="A0A165L1M6">
    <property type="interactions" value="175"/>
</dbReference>
<dbReference type="Proteomes" id="UP000077266">
    <property type="component" value="Unassembled WGS sequence"/>
</dbReference>
<evidence type="ECO:0000313" key="2">
    <source>
        <dbReference type="EMBL" id="KZV97212.1"/>
    </source>
</evidence>
<dbReference type="SMART" id="SM00822">
    <property type="entry name" value="PKS_KR"/>
    <property type="match status" value="1"/>
</dbReference>
<dbReference type="PANTHER" id="PTHR43550">
    <property type="entry name" value="3-KETODIHYDROSPHINGOSINE REDUCTASE"/>
    <property type="match status" value="1"/>
</dbReference>
<accession>A0A165L1M6</accession>
<evidence type="ECO:0000259" key="1">
    <source>
        <dbReference type="SMART" id="SM00822"/>
    </source>
</evidence>
<dbReference type="GO" id="GO:0030148">
    <property type="term" value="P:sphingolipid biosynthetic process"/>
    <property type="evidence" value="ECO:0007669"/>
    <property type="project" value="TreeGrafter"/>
</dbReference>
<dbReference type="EMBL" id="KV425933">
    <property type="protein sequence ID" value="KZV97212.1"/>
    <property type="molecule type" value="Genomic_DNA"/>
</dbReference>
<dbReference type="GO" id="GO:0005789">
    <property type="term" value="C:endoplasmic reticulum membrane"/>
    <property type="evidence" value="ECO:0007669"/>
    <property type="project" value="TreeGrafter"/>
</dbReference>
<dbReference type="PRINTS" id="PR00081">
    <property type="entry name" value="GDHRDH"/>
</dbReference>
<dbReference type="InterPro" id="IPR057326">
    <property type="entry name" value="KR_dom"/>
</dbReference>
<dbReference type="InParanoid" id="A0A165L1M6"/>
<dbReference type="InterPro" id="IPR002347">
    <property type="entry name" value="SDR_fam"/>
</dbReference>
<evidence type="ECO:0000313" key="3">
    <source>
        <dbReference type="Proteomes" id="UP000077266"/>
    </source>
</evidence>
<reference evidence="2 3" key="1">
    <citation type="journal article" date="2016" name="Mol. Biol. Evol.">
        <title>Comparative Genomics of Early-Diverging Mushroom-Forming Fungi Provides Insights into the Origins of Lignocellulose Decay Capabilities.</title>
        <authorList>
            <person name="Nagy L.G."/>
            <person name="Riley R."/>
            <person name="Tritt A."/>
            <person name="Adam C."/>
            <person name="Daum C."/>
            <person name="Floudas D."/>
            <person name="Sun H."/>
            <person name="Yadav J.S."/>
            <person name="Pangilinan J."/>
            <person name="Larsson K.H."/>
            <person name="Matsuura K."/>
            <person name="Barry K."/>
            <person name="Labutti K."/>
            <person name="Kuo R."/>
            <person name="Ohm R.A."/>
            <person name="Bhattacharya S.S."/>
            <person name="Shirouzu T."/>
            <person name="Yoshinaga Y."/>
            <person name="Martin F.M."/>
            <person name="Grigoriev I.V."/>
            <person name="Hibbett D.S."/>
        </authorList>
    </citation>
    <scope>NUCLEOTIDE SEQUENCE [LARGE SCALE GENOMIC DNA]</scope>
    <source>
        <strain evidence="2 3">HHB12029</strain>
    </source>
</reference>
<organism evidence="2 3">
    <name type="scientific">Exidia glandulosa HHB12029</name>
    <dbReference type="NCBI Taxonomy" id="1314781"/>
    <lineage>
        <taxon>Eukaryota</taxon>
        <taxon>Fungi</taxon>
        <taxon>Dikarya</taxon>
        <taxon>Basidiomycota</taxon>
        <taxon>Agaricomycotina</taxon>
        <taxon>Agaricomycetes</taxon>
        <taxon>Auriculariales</taxon>
        <taxon>Exidiaceae</taxon>
        <taxon>Exidia</taxon>
    </lineage>
</organism>
<dbReference type="GO" id="GO:0006666">
    <property type="term" value="P:3-keto-sphinganine metabolic process"/>
    <property type="evidence" value="ECO:0007669"/>
    <property type="project" value="TreeGrafter"/>
</dbReference>
<dbReference type="PANTHER" id="PTHR43550:SF3">
    <property type="entry name" value="3-KETODIHYDROSPHINGOSINE REDUCTASE"/>
    <property type="match status" value="1"/>
</dbReference>
<gene>
    <name evidence="2" type="ORF">EXIGLDRAFT_731483</name>
</gene>
<dbReference type="InterPro" id="IPR036291">
    <property type="entry name" value="NAD(P)-bd_dom_sf"/>
</dbReference>
<proteinExistence type="predicted"/>